<evidence type="ECO:0000313" key="2">
    <source>
        <dbReference type="EMBL" id="KAE9525931.1"/>
    </source>
</evidence>
<name>A0A6G0T6X0_APHGL</name>
<proteinExistence type="predicted"/>
<sequence>MSLRQHILDGTVGATTSNKDNNQGISQNISVDDSLGSEAISLEAILRLLSSSFNGENQEEMEIFLEKCELHWHVQMERYKLVSCKGSQCDSPQEIQQPWERPYRRPERKSGLDDLRKNQENSIPYQKRWKGQKPKLGHWTKDCRSLDKECKENPTGLTKPSSVRTITYKYCRKLGHTKEECRKLKYVQAKKNNLGISESSIGKRNTIDFQQQAVGGQSKNCRNNIPIIFSNAIIAPTIKLLVDSGAYMNFIKVSSLKDKITIKEQTELNLSPDLVNSSELSKTFNPSGNPETQNPTENLQLREFKISLQPRKPQRTIKSDHQDRTSTPEYARTPITEHQGLYYEPHGQVGLSHLTWDLVVYVNLNEQLAEYDVLKFHYHKTAEYCTNHSENEKFSSIICNPFLQQFTTATLLYLYEIESNYQNLMIAIDYDQQTAKKSRRGLGSAVNQITNVIYGMCTRININFIVGNIIELGKNKFKNLNLIHNRTRISEVERTETNQTLKSLKIHQQQIEENLKHLQ</sequence>
<evidence type="ECO:0000313" key="3">
    <source>
        <dbReference type="Proteomes" id="UP000475862"/>
    </source>
</evidence>
<reference evidence="2 3" key="1">
    <citation type="submission" date="2019-08" db="EMBL/GenBank/DDBJ databases">
        <title>The genome of the soybean aphid Biotype 1, its phylome, world population structure and adaptation to the North American continent.</title>
        <authorList>
            <person name="Giordano R."/>
            <person name="Donthu R.K."/>
            <person name="Hernandez A.G."/>
            <person name="Wright C.L."/>
            <person name="Zimin A.V."/>
        </authorList>
    </citation>
    <scope>NUCLEOTIDE SEQUENCE [LARGE SCALE GENOMIC DNA]</scope>
    <source>
        <tissue evidence="2">Whole aphids</tissue>
    </source>
</reference>
<gene>
    <name evidence="2" type="ORF">AGLY_013980</name>
</gene>
<evidence type="ECO:0000256" key="1">
    <source>
        <dbReference type="SAM" id="MobiDB-lite"/>
    </source>
</evidence>
<dbReference type="OrthoDB" id="6628329at2759"/>
<dbReference type="EMBL" id="VYZN01000057">
    <property type="protein sequence ID" value="KAE9525931.1"/>
    <property type="molecule type" value="Genomic_DNA"/>
</dbReference>
<feature type="region of interest" description="Disordered" evidence="1">
    <location>
        <begin position="88"/>
        <end position="127"/>
    </location>
</feature>
<dbReference type="AlphaFoldDB" id="A0A6G0T6X0"/>
<comment type="caution">
    <text evidence="2">The sequence shown here is derived from an EMBL/GenBank/DDBJ whole genome shotgun (WGS) entry which is preliminary data.</text>
</comment>
<dbReference type="Proteomes" id="UP000475862">
    <property type="component" value="Unassembled WGS sequence"/>
</dbReference>
<protein>
    <recommendedName>
        <fullName evidence="4">Peptidase A2 domain-containing protein</fullName>
    </recommendedName>
</protein>
<accession>A0A6G0T6X0</accession>
<evidence type="ECO:0008006" key="4">
    <source>
        <dbReference type="Google" id="ProtNLM"/>
    </source>
</evidence>
<keyword evidence="3" id="KW-1185">Reference proteome</keyword>
<organism evidence="2 3">
    <name type="scientific">Aphis glycines</name>
    <name type="common">Soybean aphid</name>
    <dbReference type="NCBI Taxonomy" id="307491"/>
    <lineage>
        <taxon>Eukaryota</taxon>
        <taxon>Metazoa</taxon>
        <taxon>Ecdysozoa</taxon>
        <taxon>Arthropoda</taxon>
        <taxon>Hexapoda</taxon>
        <taxon>Insecta</taxon>
        <taxon>Pterygota</taxon>
        <taxon>Neoptera</taxon>
        <taxon>Paraneoptera</taxon>
        <taxon>Hemiptera</taxon>
        <taxon>Sternorrhyncha</taxon>
        <taxon>Aphidomorpha</taxon>
        <taxon>Aphidoidea</taxon>
        <taxon>Aphididae</taxon>
        <taxon>Aphidini</taxon>
        <taxon>Aphis</taxon>
        <taxon>Aphis</taxon>
    </lineage>
</organism>
<feature type="compositionally biased region" description="Basic and acidic residues" evidence="1">
    <location>
        <begin position="101"/>
        <end position="119"/>
    </location>
</feature>